<protein>
    <submittedName>
        <fullName evidence="1">Uncharacterized protein</fullName>
    </submittedName>
</protein>
<keyword evidence="2" id="KW-1185">Reference proteome</keyword>
<dbReference type="Proteomes" id="UP001165960">
    <property type="component" value="Unassembled WGS sequence"/>
</dbReference>
<reference evidence="1" key="1">
    <citation type="submission" date="2022-04" db="EMBL/GenBank/DDBJ databases">
        <title>Genome of the entomopathogenic fungus Entomophthora muscae.</title>
        <authorList>
            <person name="Elya C."/>
            <person name="Lovett B.R."/>
            <person name="Lee E."/>
            <person name="Macias A.M."/>
            <person name="Hajek A.E."/>
            <person name="De Bivort B.L."/>
            <person name="Kasson M.T."/>
            <person name="De Fine Licht H.H."/>
            <person name="Stajich J.E."/>
        </authorList>
    </citation>
    <scope>NUCLEOTIDE SEQUENCE</scope>
    <source>
        <strain evidence="1">Berkeley</strain>
    </source>
</reference>
<sequence length="164" mass="17735">MGSLNAKIPQSQIPLWLEPKNYGQLVLWAGGPQGIMVQIVNPLPPLALDQTVFPCHTKKGPKIMAKILNFLGDLAHTVDERFVLAYPADPLALVVPAWEETLINLDYLLAWCHPLLKTIRNTQSKDDTSIVSKSTESEMIGMPSSQSGGAAEITLKPSSPPGPG</sequence>
<name>A0ACC2SC75_9FUNG</name>
<accession>A0ACC2SC75</accession>
<dbReference type="EMBL" id="QTSX02005335">
    <property type="protein sequence ID" value="KAJ9059893.1"/>
    <property type="molecule type" value="Genomic_DNA"/>
</dbReference>
<organism evidence="1 2">
    <name type="scientific">Entomophthora muscae</name>
    <dbReference type="NCBI Taxonomy" id="34485"/>
    <lineage>
        <taxon>Eukaryota</taxon>
        <taxon>Fungi</taxon>
        <taxon>Fungi incertae sedis</taxon>
        <taxon>Zoopagomycota</taxon>
        <taxon>Entomophthoromycotina</taxon>
        <taxon>Entomophthoromycetes</taxon>
        <taxon>Entomophthorales</taxon>
        <taxon>Entomophthoraceae</taxon>
        <taxon>Entomophthora</taxon>
    </lineage>
</organism>
<evidence type="ECO:0000313" key="1">
    <source>
        <dbReference type="EMBL" id="KAJ9059893.1"/>
    </source>
</evidence>
<proteinExistence type="predicted"/>
<comment type="caution">
    <text evidence="1">The sequence shown here is derived from an EMBL/GenBank/DDBJ whole genome shotgun (WGS) entry which is preliminary data.</text>
</comment>
<evidence type="ECO:0000313" key="2">
    <source>
        <dbReference type="Proteomes" id="UP001165960"/>
    </source>
</evidence>
<gene>
    <name evidence="1" type="ORF">DSO57_1036761</name>
</gene>